<evidence type="ECO:0000313" key="2">
    <source>
        <dbReference type="Proteomes" id="UP000007875"/>
    </source>
</evidence>
<dbReference type="Ensembl" id="ENSCSAVT00000005908.1">
    <property type="protein sequence ID" value="ENSCSAVP00000005833.1"/>
    <property type="gene ID" value="ENSCSAVG00000003480.1"/>
</dbReference>
<dbReference type="Proteomes" id="UP000007875">
    <property type="component" value="Unassembled WGS sequence"/>
</dbReference>
<proteinExistence type="predicted"/>
<dbReference type="HOGENOM" id="CLU_3092595_0_0_1"/>
<reference evidence="1" key="2">
    <citation type="submission" date="2025-08" db="UniProtKB">
        <authorList>
            <consortium name="Ensembl"/>
        </authorList>
    </citation>
    <scope>IDENTIFICATION</scope>
</reference>
<dbReference type="AlphaFoldDB" id="H2YKI1"/>
<dbReference type="InParanoid" id="H2YKI1"/>
<evidence type="ECO:0000313" key="1">
    <source>
        <dbReference type="Ensembl" id="ENSCSAVP00000005833.1"/>
    </source>
</evidence>
<accession>H2YKI1</accession>
<organism evidence="1 2">
    <name type="scientific">Ciona savignyi</name>
    <name type="common">Pacific transparent sea squirt</name>
    <dbReference type="NCBI Taxonomy" id="51511"/>
    <lineage>
        <taxon>Eukaryota</taxon>
        <taxon>Metazoa</taxon>
        <taxon>Chordata</taxon>
        <taxon>Tunicata</taxon>
        <taxon>Ascidiacea</taxon>
        <taxon>Phlebobranchia</taxon>
        <taxon>Cionidae</taxon>
        <taxon>Ciona</taxon>
    </lineage>
</organism>
<keyword evidence="2" id="KW-1185">Reference proteome</keyword>
<sequence>TKNNLLNFLRQRLFIEVCIFESHLIRVCVHLMPSLACTLPALHAAPLGAAHE</sequence>
<name>H2YKI1_CIOSA</name>
<protein>
    <submittedName>
        <fullName evidence="1">Uncharacterized protein</fullName>
    </submittedName>
</protein>
<reference evidence="1" key="3">
    <citation type="submission" date="2025-09" db="UniProtKB">
        <authorList>
            <consortium name="Ensembl"/>
        </authorList>
    </citation>
    <scope>IDENTIFICATION</scope>
</reference>
<reference evidence="2" key="1">
    <citation type="submission" date="2003-08" db="EMBL/GenBank/DDBJ databases">
        <authorList>
            <person name="Birren B."/>
            <person name="Nusbaum C."/>
            <person name="Abebe A."/>
            <person name="Abouelleil A."/>
            <person name="Adekoya E."/>
            <person name="Ait-zahra M."/>
            <person name="Allen N."/>
            <person name="Allen T."/>
            <person name="An P."/>
            <person name="Anderson M."/>
            <person name="Anderson S."/>
            <person name="Arachchi H."/>
            <person name="Armbruster J."/>
            <person name="Bachantsang P."/>
            <person name="Baldwin J."/>
            <person name="Barry A."/>
            <person name="Bayul T."/>
            <person name="Blitshsteyn B."/>
            <person name="Bloom T."/>
            <person name="Blye J."/>
            <person name="Boguslavskiy L."/>
            <person name="Borowsky M."/>
            <person name="Boukhgalter B."/>
            <person name="Brunache A."/>
            <person name="Butler J."/>
            <person name="Calixte N."/>
            <person name="Calvo S."/>
            <person name="Camarata J."/>
            <person name="Campo K."/>
            <person name="Chang J."/>
            <person name="Cheshatsang Y."/>
            <person name="Citroen M."/>
            <person name="Collymore A."/>
            <person name="Considine T."/>
            <person name="Cook A."/>
            <person name="Cooke P."/>
            <person name="Corum B."/>
            <person name="Cuomo C."/>
            <person name="David R."/>
            <person name="Dawoe T."/>
            <person name="Degray S."/>
            <person name="Dodge S."/>
            <person name="Dooley K."/>
            <person name="Dorje P."/>
            <person name="Dorjee K."/>
            <person name="Dorris L."/>
            <person name="Duffey N."/>
            <person name="Dupes A."/>
            <person name="Elkins T."/>
            <person name="Engels R."/>
            <person name="Erickson J."/>
            <person name="Farina A."/>
            <person name="Faro S."/>
            <person name="Ferreira P."/>
            <person name="Fischer H."/>
            <person name="Fitzgerald M."/>
            <person name="Foley K."/>
            <person name="Gage D."/>
            <person name="Galagan J."/>
            <person name="Gearin G."/>
            <person name="Gnerre S."/>
            <person name="Gnirke A."/>
            <person name="Goyette A."/>
            <person name="Graham J."/>
            <person name="Grandbois E."/>
            <person name="Gyaltsen K."/>
            <person name="Hafez N."/>
            <person name="Hagopian D."/>
            <person name="Hagos B."/>
            <person name="Hall J."/>
            <person name="Hatcher B."/>
            <person name="Heller A."/>
            <person name="Higgins H."/>
            <person name="Honan T."/>
            <person name="Horn A."/>
            <person name="Houde N."/>
            <person name="Hughes L."/>
            <person name="Hulme W."/>
            <person name="Husby E."/>
            <person name="Iliev I."/>
            <person name="Jaffe D."/>
            <person name="Jones C."/>
            <person name="Kamal M."/>
            <person name="Kamat A."/>
            <person name="Kamvysselis M."/>
            <person name="Karlsson E."/>
            <person name="Kells C."/>
            <person name="Kieu A."/>
            <person name="Kisner P."/>
            <person name="Kodira C."/>
            <person name="Kulbokas E."/>
            <person name="Labutti K."/>
            <person name="Lama D."/>
            <person name="Landers T."/>
            <person name="Leger J."/>
            <person name="Levine S."/>
            <person name="Lewis D."/>
            <person name="Lewis T."/>
            <person name="Lindblad-toh K."/>
            <person name="Liu X."/>
            <person name="Lokyitsang T."/>
            <person name="Lokyitsang Y."/>
            <person name="Lucien O."/>
            <person name="Lui A."/>
            <person name="Ma L.J."/>
            <person name="Mabbitt R."/>
            <person name="Macdonald J."/>
            <person name="Maclean C."/>
            <person name="Major J."/>
            <person name="Manning J."/>
            <person name="Marabella R."/>
            <person name="Maru K."/>
            <person name="Matthews C."/>
            <person name="Mauceli E."/>
            <person name="Mccarthy M."/>
            <person name="Mcdonough S."/>
            <person name="Mcghee T."/>
            <person name="Meldrim J."/>
            <person name="Meneus L."/>
            <person name="Mesirov J."/>
            <person name="Mihalev A."/>
            <person name="Mihova T."/>
            <person name="Mikkelsen T."/>
            <person name="Mlenga V."/>
            <person name="Moru K."/>
            <person name="Mozes J."/>
            <person name="Mulrain L."/>
            <person name="Munson G."/>
            <person name="Naylor J."/>
            <person name="Newes C."/>
            <person name="Nguyen C."/>
            <person name="Nguyen N."/>
            <person name="Nguyen T."/>
            <person name="Nicol R."/>
            <person name="Nielsen C."/>
            <person name="Nizzari M."/>
            <person name="Norbu C."/>
            <person name="Norbu N."/>
            <person name="O'donnell P."/>
            <person name="Okoawo O."/>
            <person name="O'leary S."/>
            <person name="Omotosho B."/>
            <person name="O'neill K."/>
            <person name="Osman S."/>
            <person name="Parker S."/>
            <person name="Perrin D."/>
            <person name="Phunkhang P."/>
            <person name="Piqani B."/>
            <person name="Purcell S."/>
            <person name="Rachupka T."/>
            <person name="Ramasamy U."/>
            <person name="Rameau R."/>
            <person name="Ray V."/>
            <person name="Raymond C."/>
            <person name="Retta R."/>
            <person name="Richardson S."/>
            <person name="Rise C."/>
            <person name="Rodriguez J."/>
            <person name="Rogers J."/>
            <person name="Rogov P."/>
            <person name="Rutman M."/>
            <person name="Schupbach R."/>
            <person name="Seaman C."/>
            <person name="Settipalli S."/>
            <person name="Sharpe T."/>
            <person name="Sheridan J."/>
            <person name="Sherpa N."/>
            <person name="Shi J."/>
            <person name="Smirnov S."/>
            <person name="Smith C."/>
            <person name="Sougnez C."/>
            <person name="Spencer B."/>
            <person name="Stalker J."/>
            <person name="Stange-thomann N."/>
            <person name="Stavropoulos S."/>
            <person name="Stetson K."/>
            <person name="Stone C."/>
            <person name="Stone S."/>
            <person name="Stubbs M."/>
            <person name="Talamas J."/>
            <person name="Tchuinga P."/>
            <person name="Tenzing P."/>
            <person name="Tesfaye S."/>
            <person name="Theodore J."/>
            <person name="Thoulutsang Y."/>
            <person name="Topham K."/>
            <person name="Towey S."/>
            <person name="Tsamla T."/>
            <person name="Tsomo N."/>
            <person name="Vallee D."/>
            <person name="Vassiliev H."/>
            <person name="Venkataraman V."/>
            <person name="Vinson J."/>
            <person name="Vo A."/>
            <person name="Wade C."/>
            <person name="Wang S."/>
            <person name="Wangchuk T."/>
            <person name="Wangdi T."/>
            <person name="Whittaker C."/>
            <person name="Wilkinson J."/>
            <person name="Wu Y."/>
            <person name="Wyman D."/>
            <person name="Yadav S."/>
            <person name="Yang S."/>
            <person name="Yang X."/>
            <person name="Yeager S."/>
            <person name="Yee E."/>
            <person name="Young G."/>
            <person name="Zainoun J."/>
            <person name="Zembeck L."/>
            <person name="Zimmer A."/>
            <person name="Zody M."/>
            <person name="Lander E."/>
        </authorList>
    </citation>
    <scope>NUCLEOTIDE SEQUENCE [LARGE SCALE GENOMIC DNA]</scope>
</reference>